<feature type="transmembrane region" description="Helical" evidence="5">
    <location>
        <begin position="528"/>
        <end position="547"/>
    </location>
</feature>
<dbReference type="PANTHER" id="PTHR11827:SF72">
    <property type="entry name" value="GH08340P"/>
    <property type="match status" value="1"/>
</dbReference>
<keyword evidence="4 5" id="KW-0472">Membrane</keyword>
<evidence type="ECO:0000313" key="8">
    <source>
        <dbReference type="EMBL" id="KAB7500824.1"/>
    </source>
</evidence>
<dbReference type="AlphaFoldDB" id="A0A5N5T2T5"/>
<feature type="transmembrane region" description="Helical" evidence="5">
    <location>
        <begin position="200"/>
        <end position="220"/>
    </location>
</feature>
<name>A0A5N5T2T5_9CRUS</name>
<dbReference type="GO" id="GO:0015379">
    <property type="term" value="F:potassium:chloride symporter activity"/>
    <property type="evidence" value="ECO:0007669"/>
    <property type="project" value="TreeGrafter"/>
</dbReference>
<dbReference type="OrthoDB" id="2020542at2759"/>
<dbReference type="InterPro" id="IPR004841">
    <property type="entry name" value="AA-permease/SLC12A_dom"/>
</dbReference>
<feature type="transmembrane region" description="Helical" evidence="5">
    <location>
        <begin position="43"/>
        <end position="64"/>
    </location>
</feature>
<dbReference type="GO" id="GO:0006884">
    <property type="term" value="P:cell volume homeostasis"/>
    <property type="evidence" value="ECO:0007669"/>
    <property type="project" value="TreeGrafter"/>
</dbReference>
<feature type="transmembrane region" description="Helical" evidence="5">
    <location>
        <begin position="465"/>
        <end position="490"/>
    </location>
</feature>
<dbReference type="GO" id="GO:0016020">
    <property type="term" value="C:membrane"/>
    <property type="evidence" value="ECO:0007669"/>
    <property type="project" value="UniProtKB-SubCell"/>
</dbReference>
<feature type="domain" description="Amino acid permease/ SLC12A" evidence="6">
    <location>
        <begin position="58"/>
        <end position="562"/>
    </location>
</feature>
<dbReference type="InterPro" id="IPR004842">
    <property type="entry name" value="SLC12A_fam"/>
</dbReference>
<feature type="transmembrane region" description="Helical" evidence="5">
    <location>
        <begin position="369"/>
        <end position="387"/>
    </location>
</feature>
<evidence type="ECO:0000259" key="6">
    <source>
        <dbReference type="Pfam" id="PF00324"/>
    </source>
</evidence>
<dbReference type="Pfam" id="PF00324">
    <property type="entry name" value="AA_permease"/>
    <property type="match status" value="1"/>
</dbReference>
<organism evidence="8 9">
    <name type="scientific">Armadillidium nasatum</name>
    <dbReference type="NCBI Taxonomy" id="96803"/>
    <lineage>
        <taxon>Eukaryota</taxon>
        <taxon>Metazoa</taxon>
        <taxon>Ecdysozoa</taxon>
        <taxon>Arthropoda</taxon>
        <taxon>Crustacea</taxon>
        <taxon>Multicrustacea</taxon>
        <taxon>Malacostraca</taxon>
        <taxon>Eumalacostraca</taxon>
        <taxon>Peracarida</taxon>
        <taxon>Isopoda</taxon>
        <taxon>Oniscidea</taxon>
        <taxon>Crinocheta</taxon>
        <taxon>Armadillidiidae</taxon>
        <taxon>Armadillidium</taxon>
    </lineage>
</organism>
<feature type="transmembrane region" description="Helical" evidence="5">
    <location>
        <begin position="174"/>
        <end position="194"/>
    </location>
</feature>
<dbReference type="Proteomes" id="UP000326759">
    <property type="component" value="Unassembled WGS sequence"/>
</dbReference>
<dbReference type="EMBL" id="SEYY01012539">
    <property type="protein sequence ID" value="KAB7500824.1"/>
    <property type="molecule type" value="Genomic_DNA"/>
</dbReference>
<feature type="domain" description="SLC12A transporter C-terminal" evidence="7">
    <location>
        <begin position="625"/>
        <end position="712"/>
    </location>
</feature>
<keyword evidence="2 5" id="KW-0812">Transmembrane</keyword>
<evidence type="ECO:0000256" key="1">
    <source>
        <dbReference type="ARBA" id="ARBA00004141"/>
    </source>
</evidence>
<feature type="transmembrane region" description="Helical" evidence="5">
    <location>
        <begin position="76"/>
        <end position="99"/>
    </location>
</feature>
<dbReference type="GO" id="GO:0055064">
    <property type="term" value="P:chloride ion homeostasis"/>
    <property type="evidence" value="ECO:0007669"/>
    <property type="project" value="TreeGrafter"/>
</dbReference>
<proteinExistence type="predicted"/>
<dbReference type="PANTHER" id="PTHR11827">
    <property type="entry name" value="SOLUTE CARRIER FAMILY 12, CATION COTRANSPORTERS"/>
    <property type="match status" value="1"/>
</dbReference>
<feature type="transmembrane region" description="Helical" evidence="5">
    <location>
        <begin position="502"/>
        <end position="521"/>
    </location>
</feature>
<evidence type="ECO:0000256" key="4">
    <source>
        <dbReference type="ARBA" id="ARBA00023136"/>
    </source>
</evidence>
<accession>A0A5N5T2T5</accession>
<feature type="transmembrane region" description="Helical" evidence="5">
    <location>
        <begin position="432"/>
        <end position="453"/>
    </location>
</feature>
<dbReference type="Gene3D" id="1.20.1740.10">
    <property type="entry name" value="Amino acid/polyamine transporter I"/>
    <property type="match status" value="1"/>
</dbReference>
<evidence type="ECO:0000313" key="9">
    <source>
        <dbReference type="Proteomes" id="UP000326759"/>
    </source>
</evidence>
<keyword evidence="9" id="KW-1185">Reference proteome</keyword>
<comment type="subcellular location">
    <subcellularLocation>
        <location evidence="1">Membrane</location>
        <topology evidence="1">Multi-pass membrane protein</topology>
    </subcellularLocation>
</comment>
<gene>
    <name evidence="8" type="ORF">Anas_07004</name>
</gene>
<sequence>QESALLINEKKKAYNSFTKHVHTDEESLQSPKRSDQKDKVRTLGTFGGVFTPVALCQFSTLLFLRIGFIIGGIGLYAGFSTLVLAYAILLTSVLSVSAISTNGAIEGGGLYFMISRILGPEFGGSVGLLFVFANIIGSGLYNIGCIDGVLESFGEDAGKLSIVKILPSSYWHKIGYRTLLNVFNLIICLTGSGIFTKTIVFLFVLVFGSTVSLIVSFITIHGNIEPYFSKECPEKQYLHMELFYITYFVRFHFPEENVANSNLTGTYTGLSLDTLQDNLYPNLTLDYTTGSNITFATIFSVIFSGLTGIMNGANMSGELINPGFSIPAGTLGALLFTFSTYTILFILTASTCSRFLLQNNYNFMIGIDVWPPLVTIGVITATMSSSLSKMIGASRVLAAIVKDNIFGNHIRCFINEMKGVIDVLKQRNVLRWLGLASYGSNPIGCILVAFLVIQCIIMVGELNTIAVITTIFFLMSHMSTSIACFCLEWAGAPNFRPTFQYFSWWTALLGIVGNGCMMMIVSPIYSIVCVMICLLLIIGLYICTPVLPNSWGSISQAILYYQPYSVYCSSRTTVRCDILFINSSLELCNEGVRKFLLMLDPRKDHVKFWRPQILLLVADPRYCCPLLDFVNDLKKSGLYILGHVVVEDYDETQTDPSSIIQPKWQSLVDHLKIKAFIEVTVETSVRKGVQHLARLAGLGALKPNIVILGFCDEASNQNFFLSWDEASEKQKLDGTQAEKHFIDVWPMNFFDFSENNIESKSSLFSLQMATVVNMVPAWHKKTQLRVFLCVWSTAPEDLEREKTMIYDTLKGLRINATIAVLSLENTNLPKRELIVNFHIRSSFRPPQQLPESYFKSVNLLIRENSYQSALSFMNLPSPPADPAYHTYYIQALTTITHGLPPTVLVHGLSAVTDSCL</sequence>
<dbReference type="GO" id="GO:0055075">
    <property type="term" value="P:potassium ion homeostasis"/>
    <property type="evidence" value="ECO:0007669"/>
    <property type="project" value="TreeGrafter"/>
</dbReference>
<evidence type="ECO:0000256" key="5">
    <source>
        <dbReference type="SAM" id="Phobius"/>
    </source>
</evidence>
<evidence type="ECO:0000259" key="7">
    <source>
        <dbReference type="Pfam" id="PF03522"/>
    </source>
</evidence>
<comment type="caution">
    <text evidence="8">The sequence shown here is derived from an EMBL/GenBank/DDBJ whole genome shotgun (WGS) entry which is preliminary data.</text>
</comment>
<feature type="transmembrane region" description="Helical" evidence="5">
    <location>
        <begin position="293"/>
        <end position="313"/>
    </location>
</feature>
<dbReference type="InterPro" id="IPR018491">
    <property type="entry name" value="SLC12_C"/>
</dbReference>
<reference evidence="8 9" key="1">
    <citation type="journal article" date="2019" name="PLoS Biol.">
        <title>Sex chromosomes control vertical transmission of feminizing Wolbachia symbionts in an isopod.</title>
        <authorList>
            <person name="Becking T."/>
            <person name="Chebbi M.A."/>
            <person name="Giraud I."/>
            <person name="Moumen B."/>
            <person name="Laverre T."/>
            <person name="Caubet Y."/>
            <person name="Peccoud J."/>
            <person name="Gilbert C."/>
            <person name="Cordaux R."/>
        </authorList>
    </citation>
    <scope>NUCLEOTIDE SEQUENCE [LARGE SCALE GENOMIC DNA]</scope>
    <source>
        <strain evidence="8">ANa2</strain>
        <tissue evidence="8">Whole body excluding digestive tract and cuticle</tissue>
    </source>
</reference>
<evidence type="ECO:0000256" key="2">
    <source>
        <dbReference type="ARBA" id="ARBA00022692"/>
    </source>
</evidence>
<evidence type="ECO:0000256" key="3">
    <source>
        <dbReference type="ARBA" id="ARBA00022989"/>
    </source>
</evidence>
<feature type="transmembrane region" description="Helical" evidence="5">
    <location>
        <begin position="333"/>
        <end position="357"/>
    </location>
</feature>
<protein>
    <submittedName>
        <fullName evidence="8">Solute carrier family 12 member 9</fullName>
    </submittedName>
</protein>
<keyword evidence="3 5" id="KW-1133">Transmembrane helix</keyword>
<dbReference type="Pfam" id="PF03522">
    <property type="entry name" value="SLC12"/>
    <property type="match status" value="1"/>
</dbReference>
<feature type="non-terminal residue" evidence="8">
    <location>
        <position position="1"/>
    </location>
</feature>